<evidence type="ECO:0000259" key="3">
    <source>
        <dbReference type="Pfam" id="PF00931"/>
    </source>
</evidence>
<evidence type="ECO:0000259" key="4">
    <source>
        <dbReference type="Pfam" id="PF23559"/>
    </source>
</evidence>
<dbReference type="GO" id="GO:0009626">
    <property type="term" value="P:plant-type hypersensitive response"/>
    <property type="evidence" value="ECO:0007669"/>
    <property type="project" value="UniProtKB-ARBA"/>
</dbReference>
<protein>
    <submittedName>
        <fullName evidence="5">Uncharacterized protein</fullName>
    </submittedName>
</protein>
<dbReference type="Gene3D" id="3.40.50.300">
    <property type="entry name" value="P-loop containing nucleotide triphosphate hydrolases"/>
    <property type="match status" value="1"/>
</dbReference>
<feature type="domain" description="Disease resistance protein winged helix" evidence="4">
    <location>
        <begin position="438"/>
        <end position="510"/>
    </location>
</feature>
<evidence type="ECO:0000313" key="6">
    <source>
        <dbReference type="Proteomes" id="UP000275267"/>
    </source>
</evidence>
<dbReference type="Gene3D" id="1.10.10.10">
    <property type="entry name" value="Winged helix-like DNA-binding domain superfamily/Winged helix DNA-binding domain"/>
    <property type="match status" value="1"/>
</dbReference>
<dbReference type="OrthoDB" id="690882at2759"/>
<dbReference type="InterPro" id="IPR058922">
    <property type="entry name" value="WHD_DRP"/>
</dbReference>
<dbReference type="AlphaFoldDB" id="A0A3L6Q456"/>
<dbReference type="Proteomes" id="UP000275267">
    <property type="component" value="Unassembled WGS sequence"/>
</dbReference>
<evidence type="ECO:0000256" key="1">
    <source>
        <dbReference type="ARBA" id="ARBA00022737"/>
    </source>
</evidence>
<dbReference type="GO" id="GO:0043531">
    <property type="term" value="F:ADP binding"/>
    <property type="evidence" value="ECO:0007669"/>
    <property type="project" value="InterPro"/>
</dbReference>
<keyword evidence="6" id="KW-1185">Reference proteome</keyword>
<dbReference type="InterPro" id="IPR027417">
    <property type="entry name" value="P-loop_NTPase"/>
</dbReference>
<name>A0A3L6Q456_PANMI</name>
<accession>A0A3L6Q456</accession>
<sequence>MDDAGEEAGRILMDAINEGSRAVYEHYGEEDARTADSFLNMFGDGNAEEQDDDFTPMHVQPVHSDNPIEKLEYELSGDELDEHVRERLDEHFKPKPKEKRVRVDPATAEKVYNCLRDILERPVKLPSDYDRMLIKAHRRMRQSGKAVPQLGTQQKEIEPLRVTAEQEQTTMEFLKQAASIGFCSSLCLETSRVIVFDSMKYPRDNIEQFLQPLNRQVYFIYTKHNYFWIEYLPFILMHRVWKAFVKNFKNQLDVRMYFPITQIRDEVLQVDKIMAVSEYLISIDDIWSVEAWEHIQSALPRNDNGSRVITTTRSKTVAKSCCAGIGAHMYEAQPHGDDDSQRKFFKGLFCSREDCPQDLRKVSSDILKKCGGLPLAIISIAGLLANRRQTVEVWLNTLKSISAAVDKDSHIDKMKRILLLSYFDLPPHLKSCLLYLSVFPEDYLIDCRELILLWVAERLIPARDSESTEQLGRSYLNYLINRSLVQPVKVGADGATVKECRVHDVILEFIVSKAVENNFVTIWNRNGFSLKIILATRFVVYLYRKTFLARLKR</sequence>
<dbReference type="Gene3D" id="1.10.8.430">
    <property type="entry name" value="Helical domain of apoptotic protease-activating factors"/>
    <property type="match status" value="1"/>
</dbReference>
<dbReference type="InterPro" id="IPR044974">
    <property type="entry name" value="Disease_R_plants"/>
</dbReference>
<comment type="caution">
    <text evidence="5">The sequence shown here is derived from an EMBL/GenBank/DDBJ whole genome shotgun (WGS) entry which is preliminary data.</text>
</comment>
<dbReference type="InterPro" id="IPR036388">
    <property type="entry name" value="WH-like_DNA-bd_sf"/>
</dbReference>
<dbReference type="InterPro" id="IPR042197">
    <property type="entry name" value="Apaf_helical"/>
</dbReference>
<dbReference type="PANTHER" id="PTHR23155:SF1137">
    <property type="entry name" value="OS08G0387700 PROTEIN"/>
    <property type="match status" value="1"/>
</dbReference>
<dbReference type="InterPro" id="IPR002182">
    <property type="entry name" value="NB-ARC"/>
</dbReference>
<keyword evidence="2" id="KW-0611">Plant defense</keyword>
<dbReference type="EMBL" id="PQIB02000014">
    <property type="protein sequence ID" value="RLM70224.1"/>
    <property type="molecule type" value="Genomic_DNA"/>
</dbReference>
<gene>
    <name evidence="5" type="ORF">C2845_PM17G05700</name>
</gene>
<keyword evidence="1" id="KW-0677">Repeat</keyword>
<dbReference type="Pfam" id="PF23559">
    <property type="entry name" value="WHD_DRP"/>
    <property type="match status" value="1"/>
</dbReference>
<organism evidence="5 6">
    <name type="scientific">Panicum miliaceum</name>
    <name type="common">Proso millet</name>
    <name type="synonym">Broomcorn millet</name>
    <dbReference type="NCBI Taxonomy" id="4540"/>
    <lineage>
        <taxon>Eukaryota</taxon>
        <taxon>Viridiplantae</taxon>
        <taxon>Streptophyta</taxon>
        <taxon>Embryophyta</taxon>
        <taxon>Tracheophyta</taxon>
        <taxon>Spermatophyta</taxon>
        <taxon>Magnoliopsida</taxon>
        <taxon>Liliopsida</taxon>
        <taxon>Poales</taxon>
        <taxon>Poaceae</taxon>
        <taxon>PACMAD clade</taxon>
        <taxon>Panicoideae</taxon>
        <taxon>Panicodae</taxon>
        <taxon>Paniceae</taxon>
        <taxon>Panicinae</taxon>
        <taxon>Panicum</taxon>
        <taxon>Panicum sect. Panicum</taxon>
    </lineage>
</organism>
<evidence type="ECO:0000313" key="5">
    <source>
        <dbReference type="EMBL" id="RLM70224.1"/>
    </source>
</evidence>
<dbReference type="Pfam" id="PF00931">
    <property type="entry name" value="NB-ARC"/>
    <property type="match status" value="1"/>
</dbReference>
<dbReference type="GO" id="GO:0042742">
    <property type="term" value="P:defense response to bacterium"/>
    <property type="evidence" value="ECO:0007669"/>
    <property type="project" value="UniProtKB-ARBA"/>
</dbReference>
<reference evidence="6" key="1">
    <citation type="journal article" date="2019" name="Nat. Commun.">
        <title>The genome of broomcorn millet.</title>
        <authorList>
            <person name="Zou C."/>
            <person name="Miki D."/>
            <person name="Li D."/>
            <person name="Tang Q."/>
            <person name="Xiao L."/>
            <person name="Rajput S."/>
            <person name="Deng P."/>
            <person name="Jia W."/>
            <person name="Huang R."/>
            <person name="Zhang M."/>
            <person name="Sun Y."/>
            <person name="Hu J."/>
            <person name="Fu X."/>
            <person name="Schnable P.S."/>
            <person name="Li F."/>
            <person name="Zhang H."/>
            <person name="Feng B."/>
            <person name="Zhu X."/>
            <person name="Liu R."/>
            <person name="Schnable J.C."/>
            <person name="Zhu J.-K."/>
            <person name="Zhang H."/>
        </authorList>
    </citation>
    <scope>NUCLEOTIDE SEQUENCE [LARGE SCALE GENOMIC DNA]</scope>
</reference>
<dbReference type="FunFam" id="1.10.10.10:FF:000322">
    <property type="entry name" value="Probable disease resistance protein At1g63360"/>
    <property type="match status" value="1"/>
</dbReference>
<dbReference type="PANTHER" id="PTHR23155">
    <property type="entry name" value="DISEASE RESISTANCE PROTEIN RP"/>
    <property type="match status" value="1"/>
</dbReference>
<proteinExistence type="predicted"/>
<dbReference type="SUPFAM" id="SSF52540">
    <property type="entry name" value="P-loop containing nucleoside triphosphate hydrolases"/>
    <property type="match status" value="1"/>
</dbReference>
<evidence type="ECO:0000256" key="2">
    <source>
        <dbReference type="ARBA" id="ARBA00022821"/>
    </source>
</evidence>
<dbReference type="GO" id="GO:0002758">
    <property type="term" value="P:innate immune response-activating signaling pathway"/>
    <property type="evidence" value="ECO:0007669"/>
    <property type="project" value="UniProtKB-ARBA"/>
</dbReference>
<feature type="domain" description="NB-ARC" evidence="3">
    <location>
        <begin position="237"/>
        <end position="321"/>
    </location>
</feature>
<dbReference type="STRING" id="4540.A0A3L6Q456"/>